<dbReference type="AlphaFoldDB" id="A0AAE0KNK3"/>
<evidence type="ECO:0000313" key="1">
    <source>
        <dbReference type="EMBL" id="KAK3255092.1"/>
    </source>
</evidence>
<sequence>MKTGPSSPLCLAELNAHERDARISFDQQRHKYFIDDDGRNLVSVTTYLKRFFEEFDGNRIIRIHGSRWRATPGHKYEKKTDEAILQEWEENRVAQSGLGTCMHERIEAFYNRPDIGDRQLGMGDLREPDSPPLAPEDEQFDRFHQAHKPVPYRTEMRVFDTTLRLAGSVDMLAYETCRSGSDSTRYVMYDWKRSSKELSPDAPHYGRMCRGVLAHLPDTAYTHYVMQQNMYAHLLKECYDTPIDRMYLVRFHPSIDDYQLVRVPRWKDEVEAVLRHRRKHLRLTRLWRGLAVALRSFIFLSNETRATKRVKRSYASVSVVTKYAERRLEVFARD</sequence>
<gene>
    <name evidence="1" type="ORF">CYMTET_35719</name>
</gene>
<evidence type="ECO:0000313" key="2">
    <source>
        <dbReference type="Proteomes" id="UP001190700"/>
    </source>
</evidence>
<proteinExistence type="predicted"/>
<comment type="caution">
    <text evidence="1">The sequence shown here is derived from an EMBL/GenBank/DDBJ whole genome shotgun (WGS) entry which is preliminary data.</text>
</comment>
<dbReference type="Gene3D" id="3.90.320.10">
    <property type="match status" value="1"/>
</dbReference>
<dbReference type="Proteomes" id="UP001190700">
    <property type="component" value="Unassembled WGS sequence"/>
</dbReference>
<organism evidence="1 2">
    <name type="scientific">Cymbomonas tetramitiformis</name>
    <dbReference type="NCBI Taxonomy" id="36881"/>
    <lineage>
        <taxon>Eukaryota</taxon>
        <taxon>Viridiplantae</taxon>
        <taxon>Chlorophyta</taxon>
        <taxon>Pyramimonadophyceae</taxon>
        <taxon>Pyramimonadales</taxon>
        <taxon>Pyramimonadaceae</taxon>
        <taxon>Cymbomonas</taxon>
    </lineage>
</organism>
<protein>
    <recommendedName>
        <fullName evidence="3">PD-(D/E)XK endonuclease-like domain-containing protein</fullName>
    </recommendedName>
</protein>
<accession>A0AAE0KNK3</accession>
<dbReference type="InterPro" id="IPR011604">
    <property type="entry name" value="PDDEXK-like_dom_sf"/>
</dbReference>
<name>A0AAE0KNK3_9CHLO</name>
<keyword evidence="2" id="KW-1185">Reference proteome</keyword>
<dbReference type="EMBL" id="LGRX02022861">
    <property type="protein sequence ID" value="KAK3255092.1"/>
    <property type="molecule type" value="Genomic_DNA"/>
</dbReference>
<evidence type="ECO:0008006" key="3">
    <source>
        <dbReference type="Google" id="ProtNLM"/>
    </source>
</evidence>
<reference evidence="1 2" key="1">
    <citation type="journal article" date="2015" name="Genome Biol. Evol.">
        <title>Comparative Genomics of a Bacterivorous Green Alga Reveals Evolutionary Causalities and Consequences of Phago-Mixotrophic Mode of Nutrition.</title>
        <authorList>
            <person name="Burns J.A."/>
            <person name="Paasch A."/>
            <person name="Narechania A."/>
            <person name="Kim E."/>
        </authorList>
    </citation>
    <scope>NUCLEOTIDE SEQUENCE [LARGE SCALE GENOMIC DNA]</scope>
    <source>
        <strain evidence="1 2">PLY_AMNH</strain>
    </source>
</reference>